<keyword evidence="2" id="KW-0472">Membrane</keyword>
<sequence>MIDAGLIVFAAALVAFSLACLVRWALAVRALRADAADEYAGRARDKPASVKGVSEDAFIRLYVQSFQPRWALYAALATGLTLVLAPLMIVIAGAVYHVLWTLGGAPEWGGRIGYVFLFSQFFGMIALWALVAGVVARFYWLRAPEPWTHALARARGEPIPEESTWRRRPKWARRVRPDPEPDADS</sequence>
<feature type="transmembrane region" description="Helical" evidence="2">
    <location>
        <begin position="70"/>
        <end position="100"/>
    </location>
</feature>
<protein>
    <submittedName>
        <fullName evidence="3">Uncharacterized protein</fullName>
    </submittedName>
</protein>
<evidence type="ECO:0000313" key="3">
    <source>
        <dbReference type="EMBL" id="KAA5803802.1"/>
    </source>
</evidence>
<dbReference type="Proteomes" id="UP000325122">
    <property type="component" value="Unassembled WGS sequence"/>
</dbReference>
<keyword evidence="2" id="KW-0812">Transmembrane</keyword>
<evidence type="ECO:0000256" key="1">
    <source>
        <dbReference type="SAM" id="MobiDB-lite"/>
    </source>
</evidence>
<keyword evidence="2" id="KW-1133">Transmembrane helix</keyword>
<proteinExistence type="predicted"/>
<gene>
    <name evidence="3" type="ORF">F1654_08360</name>
</gene>
<organism evidence="3 4">
    <name type="scientific">Alkalicaulis satelles</name>
    <dbReference type="NCBI Taxonomy" id="2609175"/>
    <lineage>
        <taxon>Bacteria</taxon>
        <taxon>Pseudomonadati</taxon>
        <taxon>Pseudomonadota</taxon>
        <taxon>Alphaproteobacteria</taxon>
        <taxon>Maricaulales</taxon>
        <taxon>Maricaulaceae</taxon>
        <taxon>Alkalicaulis</taxon>
    </lineage>
</organism>
<feature type="region of interest" description="Disordered" evidence="1">
    <location>
        <begin position="157"/>
        <end position="185"/>
    </location>
</feature>
<reference evidence="3 4" key="1">
    <citation type="submission" date="2019-09" db="EMBL/GenBank/DDBJ databases">
        <authorList>
            <person name="Kevbrin V."/>
            <person name="Grouzdev D.S."/>
        </authorList>
    </citation>
    <scope>NUCLEOTIDE SEQUENCE [LARGE SCALE GENOMIC DNA]</scope>
    <source>
        <strain evidence="3 4">G-192</strain>
    </source>
</reference>
<dbReference type="AlphaFoldDB" id="A0A5M6ZGC6"/>
<comment type="caution">
    <text evidence="3">The sequence shown here is derived from an EMBL/GenBank/DDBJ whole genome shotgun (WGS) entry which is preliminary data.</text>
</comment>
<dbReference type="RefSeq" id="WP_150023070.1">
    <property type="nucleotide sequence ID" value="NZ_VWOJ01000002.1"/>
</dbReference>
<evidence type="ECO:0000313" key="4">
    <source>
        <dbReference type="Proteomes" id="UP000325122"/>
    </source>
</evidence>
<feature type="transmembrane region" description="Helical" evidence="2">
    <location>
        <begin position="6"/>
        <end position="26"/>
    </location>
</feature>
<feature type="transmembrane region" description="Helical" evidence="2">
    <location>
        <begin position="112"/>
        <end position="140"/>
    </location>
</feature>
<keyword evidence="4" id="KW-1185">Reference proteome</keyword>
<evidence type="ECO:0000256" key="2">
    <source>
        <dbReference type="SAM" id="Phobius"/>
    </source>
</evidence>
<dbReference type="EMBL" id="VWOJ01000002">
    <property type="protein sequence ID" value="KAA5803802.1"/>
    <property type="molecule type" value="Genomic_DNA"/>
</dbReference>
<name>A0A5M6ZGC6_9PROT</name>
<accession>A0A5M6ZGC6</accession>